<dbReference type="EMBL" id="JBHSON010000029">
    <property type="protein sequence ID" value="MFC5748186.1"/>
    <property type="molecule type" value="Genomic_DNA"/>
</dbReference>
<dbReference type="InterPro" id="IPR052336">
    <property type="entry name" value="MlaD_Phospholipid_Transporter"/>
</dbReference>
<accession>A0ABW0ZY98</accession>
<dbReference type="NCBIfam" id="TIGR00996">
    <property type="entry name" value="Mtu_fam_mce"/>
    <property type="match status" value="1"/>
</dbReference>
<dbReference type="InterPro" id="IPR003399">
    <property type="entry name" value="Mce/MlaD"/>
</dbReference>
<dbReference type="PANTHER" id="PTHR33371:SF16">
    <property type="entry name" value="MCE-FAMILY PROTEIN MCE3F"/>
    <property type="match status" value="1"/>
</dbReference>
<evidence type="ECO:0000256" key="1">
    <source>
        <dbReference type="SAM" id="MobiDB-lite"/>
    </source>
</evidence>
<proteinExistence type="predicted"/>
<dbReference type="InterPro" id="IPR005693">
    <property type="entry name" value="Mce"/>
</dbReference>
<dbReference type="RefSeq" id="WP_378283827.1">
    <property type="nucleotide sequence ID" value="NZ_JBHSON010000029.1"/>
</dbReference>
<organism evidence="3 4">
    <name type="scientific">Actinomadura rugatobispora</name>
    <dbReference type="NCBI Taxonomy" id="1994"/>
    <lineage>
        <taxon>Bacteria</taxon>
        <taxon>Bacillati</taxon>
        <taxon>Actinomycetota</taxon>
        <taxon>Actinomycetes</taxon>
        <taxon>Streptosporangiales</taxon>
        <taxon>Thermomonosporaceae</taxon>
        <taxon>Actinomadura</taxon>
    </lineage>
</organism>
<feature type="region of interest" description="Disordered" evidence="1">
    <location>
        <begin position="360"/>
        <end position="416"/>
    </location>
</feature>
<dbReference type="Pfam" id="PF02470">
    <property type="entry name" value="MlaD"/>
    <property type="match status" value="1"/>
</dbReference>
<evidence type="ECO:0000313" key="4">
    <source>
        <dbReference type="Proteomes" id="UP001596074"/>
    </source>
</evidence>
<dbReference type="PANTHER" id="PTHR33371">
    <property type="entry name" value="INTERMEMBRANE PHOSPHOLIPID TRANSPORT SYSTEM BINDING PROTEIN MLAD-RELATED"/>
    <property type="match status" value="1"/>
</dbReference>
<reference evidence="4" key="1">
    <citation type="journal article" date="2019" name="Int. J. Syst. Evol. Microbiol.">
        <title>The Global Catalogue of Microorganisms (GCM) 10K type strain sequencing project: providing services to taxonomists for standard genome sequencing and annotation.</title>
        <authorList>
            <consortium name="The Broad Institute Genomics Platform"/>
            <consortium name="The Broad Institute Genome Sequencing Center for Infectious Disease"/>
            <person name="Wu L."/>
            <person name="Ma J."/>
        </authorList>
    </citation>
    <scope>NUCLEOTIDE SEQUENCE [LARGE SCALE GENOMIC DNA]</scope>
    <source>
        <strain evidence="4">KCTC 42087</strain>
    </source>
</reference>
<sequence>MLTLGTRIRTLAFLAISLTIIAFIGARYADLGRYVGLRGYYVAKLELAETGGLFPGSNITYRGVSVGRVGDLHLTDDGVVADLKIDDSAPRIPSNLQAVVANLSAVGEQYVDLRPAGSTGPYLDDGTVIPRSAGAIPAPVTDLLKSANDFTGSVPLESLRIVVDEFYQAFNGQGPNLQALMDAQNQFIRAADANIAPTSRLIHDGELALRTQNEEAAALKAFARDARLLAGQLRTSDADLRRLIAAAPQASTEITGLLRDLDPSLSVVIANLLTFSKLTATRTDGLEELLVRLPGVVSAGSTVVQDGKLRFGMATTFFNPLPCMRGYGGTTYRNGLNVSEGPPLNTGANCTMPASSGVNVRGAANAPRRGVPEPARPGSVGLTAGPDADLPGALGLPGVPGRQPDMGDLLGLGDQR</sequence>
<gene>
    <name evidence="3" type="ORF">ACFPZN_21375</name>
</gene>
<feature type="domain" description="Mce/MlaD" evidence="2">
    <location>
        <begin position="40"/>
        <end position="115"/>
    </location>
</feature>
<dbReference type="Proteomes" id="UP001596074">
    <property type="component" value="Unassembled WGS sequence"/>
</dbReference>
<keyword evidence="4" id="KW-1185">Reference proteome</keyword>
<comment type="caution">
    <text evidence="3">The sequence shown here is derived from an EMBL/GenBank/DDBJ whole genome shotgun (WGS) entry which is preliminary data.</text>
</comment>
<feature type="compositionally biased region" description="Low complexity" evidence="1">
    <location>
        <begin position="384"/>
        <end position="397"/>
    </location>
</feature>
<name>A0ABW0ZY98_9ACTN</name>
<evidence type="ECO:0000259" key="2">
    <source>
        <dbReference type="Pfam" id="PF02470"/>
    </source>
</evidence>
<evidence type="ECO:0000313" key="3">
    <source>
        <dbReference type="EMBL" id="MFC5748186.1"/>
    </source>
</evidence>
<protein>
    <submittedName>
        <fullName evidence="3">MCE family protein</fullName>
    </submittedName>
</protein>